<organism evidence="1 2">
    <name type="scientific">Eikenella corrodens</name>
    <dbReference type="NCBI Taxonomy" id="539"/>
    <lineage>
        <taxon>Bacteria</taxon>
        <taxon>Pseudomonadati</taxon>
        <taxon>Pseudomonadota</taxon>
        <taxon>Betaproteobacteria</taxon>
        <taxon>Neisseriales</taxon>
        <taxon>Neisseriaceae</taxon>
        <taxon>Eikenella</taxon>
    </lineage>
</organism>
<accession>A0A1A9RGC7</accession>
<gene>
    <name evidence="1" type="ORF">A7P85_03160</name>
</gene>
<dbReference type="Proteomes" id="UP000078003">
    <property type="component" value="Unassembled WGS sequence"/>
</dbReference>
<dbReference type="AlphaFoldDB" id="A0A1A9RGC7"/>
<sequence length="78" mass="9158">METLFPAQQAIFAVVIEWCSNAQGYLKLGRLLVREQHRLRAVRPSAAGNNLLKKRGYRSFIPYPQKLWKTLWKTLWEA</sequence>
<protein>
    <submittedName>
        <fullName evidence="1">Uncharacterized protein</fullName>
    </submittedName>
</protein>
<evidence type="ECO:0000313" key="2">
    <source>
        <dbReference type="Proteomes" id="UP000078003"/>
    </source>
</evidence>
<evidence type="ECO:0000313" key="1">
    <source>
        <dbReference type="EMBL" id="OAM17357.1"/>
    </source>
</evidence>
<dbReference type="EMBL" id="LXSF01000002">
    <property type="protein sequence ID" value="OAM17357.1"/>
    <property type="molecule type" value="Genomic_DNA"/>
</dbReference>
<reference evidence="2" key="1">
    <citation type="submission" date="2016-05" db="EMBL/GenBank/DDBJ databases">
        <title>Draft genome of Corynebacterium afermentans subsp. afermentans LCDC 88199T.</title>
        <authorList>
            <person name="Bernier A.-M."/>
            <person name="Bernard K."/>
        </authorList>
    </citation>
    <scope>NUCLEOTIDE SEQUENCE [LARGE SCALE GENOMIC DNA]</scope>
    <source>
        <strain evidence="2">NML01-0328</strain>
    </source>
</reference>
<name>A0A1A9RGC7_EIKCO</name>
<proteinExistence type="predicted"/>
<comment type="caution">
    <text evidence="1">The sequence shown here is derived from an EMBL/GenBank/DDBJ whole genome shotgun (WGS) entry which is preliminary data.</text>
</comment>